<keyword evidence="1" id="KW-0472">Membrane</keyword>
<feature type="transmembrane region" description="Helical" evidence="1">
    <location>
        <begin position="53"/>
        <end position="78"/>
    </location>
</feature>
<gene>
    <name evidence="2" type="ORF">A3F27_00920</name>
</gene>
<evidence type="ECO:0000313" key="2">
    <source>
        <dbReference type="EMBL" id="OGG69732.1"/>
    </source>
</evidence>
<keyword evidence="1" id="KW-0812">Transmembrane</keyword>
<reference evidence="2 3" key="1">
    <citation type="journal article" date="2016" name="Nat. Commun.">
        <title>Thousands of microbial genomes shed light on interconnected biogeochemical processes in an aquifer system.</title>
        <authorList>
            <person name="Anantharaman K."/>
            <person name="Brown C.T."/>
            <person name="Hug L.A."/>
            <person name="Sharon I."/>
            <person name="Castelle C.J."/>
            <person name="Probst A.J."/>
            <person name="Thomas B.C."/>
            <person name="Singh A."/>
            <person name="Wilkins M.J."/>
            <person name="Karaoz U."/>
            <person name="Brodie E.L."/>
            <person name="Williams K.H."/>
            <person name="Hubbard S.S."/>
            <person name="Banfield J.F."/>
        </authorList>
    </citation>
    <scope>NUCLEOTIDE SEQUENCE [LARGE SCALE GENOMIC DNA]</scope>
</reference>
<organism evidence="2 3">
    <name type="scientific">Candidatus Kaiserbacteria bacterium RIFCSPHIGHO2_12_FULL_53_13</name>
    <dbReference type="NCBI Taxonomy" id="1798502"/>
    <lineage>
        <taxon>Bacteria</taxon>
        <taxon>Candidatus Kaiseribacteriota</taxon>
    </lineage>
</organism>
<accession>A0A1F6E969</accession>
<sequence>MLSTLPSILFLAPFSAFLIRIALALTLGLAARKHFSGAQGNIWLATVETVTAIIIFAGAWTQVGAIAGTFIICAWLLLPRLRPVSRGTALLALVLCLSLIVTGAGAFAFDLPL</sequence>
<protein>
    <submittedName>
        <fullName evidence="2">Uncharacterized protein</fullName>
    </submittedName>
</protein>
<comment type="caution">
    <text evidence="2">The sequence shown here is derived from an EMBL/GenBank/DDBJ whole genome shotgun (WGS) entry which is preliminary data.</text>
</comment>
<keyword evidence="1" id="KW-1133">Transmembrane helix</keyword>
<evidence type="ECO:0000313" key="3">
    <source>
        <dbReference type="Proteomes" id="UP000176689"/>
    </source>
</evidence>
<proteinExistence type="predicted"/>
<dbReference type="EMBL" id="MFLP01000029">
    <property type="protein sequence ID" value="OGG69732.1"/>
    <property type="molecule type" value="Genomic_DNA"/>
</dbReference>
<dbReference type="AlphaFoldDB" id="A0A1F6E969"/>
<name>A0A1F6E969_9BACT</name>
<feature type="transmembrane region" description="Helical" evidence="1">
    <location>
        <begin position="90"/>
        <end position="109"/>
    </location>
</feature>
<evidence type="ECO:0000256" key="1">
    <source>
        <dbReference type="SAM" id="Phobius"/>
    </source>
</evidence>
<dbReference type="Proteomes" id="UP000176689">
    <property type="component" value="Unassembled WGS sequence"/>
</dbReference>